<keyword evidence="2" id="KW-1185">Reference proteome</keyword>
<dbReference type="Proteomes" id="UP000299102">
    <property type="component" value="Unassembled WGS sequence"/>
</dbReference>
<reference evidence="1 2" key="1">
    <citation type="journal article" date="2019" name="Commun. Biol.">
        <title>The bagworm genome reveals a unique fibroin gene that provides high tensile strength.</title>
        <authorList>
            <person name="Kono N."/>
            <person name="Nakamura H."/>
            <person name="Ohtoshi R."/>
            <person name="Tomita M."/>
            <person name="Numata K."/>
            <person name="Arakawa K."/>
        </authorList>
    </citation>
    <scope>NUCLEOTIDE SEQUENCE [LARGE SCALE GENOMIC DNA]</scope>
</reference>
<name>A0A4C2A993_EUMVA</name>
<dbReference type="EMBL" id="BGZK01002675">
    <property type="protein sequence ID" value="GBP95749.1"/>
    <property type="molecule type" value="Genomic_DNA"/>
</dbReference>
<evidence type="ECO:0000313" key="2">
    <source>
        <dbReference type="Proteomes" id="UP000299102"/>
    </source>
</evidence>
<gene>
    <name evidence="1" type="ORF">EVAR_100974_1</name>
</gene>
<accession>A0A4C2A993</accession>
<sequence length="197" mass="21057">MHFENMQRTGFIGPSLAETNVVATLSRLGVPAVTETVIPNTMLPTSMIPNIPCGSTYRFVPSCSTNMPTIDTLIPSNVNVIQTRLPVAEPVISNGNIVPNSIPNIFWKTGLPVAETISPNVAPCTTVIQDTSVSNNLANALQLLVVSNLLSNTLPLNDVVAPMRINVPVFEQLVGDGCINKPVINNINPCDNVVNFV</sequence>
<organism evidence="1 2">
    <name type="scientific">Eumeta variegata</name>
    <name type="common">Bagworm moth</name>
    <name type="synonym">Eumeta japonica</name>
    <dbReference type="NCBI Taxonomy" id="151549"/>
    <lineage>
        <taxon>Eukaryota</taxon>
        <taxon>Metazoa</taxon>
        <taxon>Ecdysozoa</taxon>
        <taxon>Arthropoda</taxon>
        <taxon>Hexapoda</taxon>
        <taxon>Insecta</taxon>
        <taxon>Pterygota</taxon>
        <taxon>Neoptera</taxon>
        <taxon>Endopterygota</taxon>
        <taxon>Lepidoptera</taxon>
        <taxon>Glossata</taxon>
        <taxon>Ditrysia</taxon>
        <taxon>Tineoidea</taxon>
        <taxon>Psychidae</taxon>
        <taxon>Oiketicinae</taxon>
        <taxon>Eumeta</taxon>
    </lineage>
</organism>
<protein>
    <submittedName>
        <fullName evidence="1">Uncharacterized protein</fullName>
    </submittedName>
</protein>
<evidence type="ECO:0000313" key="1">
    <source>
        <dbReference type="EMBL" id="GBP95749.1"/>
    </source>
</evidence>
<comment type="caution">
    <text evidence="1">The sequence shown here is derived from an EMBL/GenBank/DDBJ whole genome shotgun (WGS) entry which is preliminary data.</text>
</comment>
<proteinExistence type="predicted"/>
<dbReference type="AlphaFoldDB" id="A0A4C2A993"/>